<keyword evidence="3" id="KW-1185">Reference proteome</keyword>
<evidence type="ECO:0000313" key="2">
    <source>
        <dbReference type="EMBL" id="QDH20327.1"/>
    </source>
</evidence>
<dbReference type="Proteomes" id="UP000316968">
    <property type="component" value="Chromosome"/>
</dbReference>
<evidence type="ECO:0000313" key="3">
    <source>
        <dbReference type="Proteomes" id="UP000316968"/>
    </source>
</evidence>
<organism evidence="2 3">
    <name type="scientific">Saccharibacillus brassicae</name>
    <dbReference type="NCBI Taxonomy" id="2583377"/>
    <lineage>
        <taxon>Bacteria</taxon>
        <taxon>Bacillati</taxon>
        <taxon>Bacillota</taxon>
        <taxon>Bacilli</taxon>
        <taxon>Bacillales</taxon>
        <taxon>Paenibacillaceae</taxon>
        <taxon>Saccharibacillus</taxon>
    </lineage>
</organism>
<feature type="signal peptide" evidence="1">
    <location>
        <begin position="1"/>
        <end position="24"/>
    </location>
</feature>
<dbReference type="PROSITE" id="PS51257">
    <property type="entry name" value="PROKAR_LIPOPROTEIN"/>
    <property type="match status" value="1"/>
</dbReference>
<proteinExistence type="predicted"/>
<keyword evidence="1" id="KW-0732">Signal</keyword>
<sequence length="234" mass="25405">MKKRLWTGLAVCSLAIMTACGNDAKETAAAAPAQAAAEQPAERAVEAEASQAEAAVEVEHEAAAETEAAVETAAERSGPSDTRSESLVLTEGDIQLVEEYFEQIEPALNVAQSTMSNLYGSLEAWNNYEMEDAELRESLMASNAAFTLLEYDFSRIQVPGLESAAVYEVLSEIQNIFLGMGINGGRGVDLFIEGLDTQNEAKLDEANEAFAPFEQYEKRMAEISKEVQMMLDTE</sequence>
<dbReference type="EMBL" id="CP041217">
    <property type="protein sequence ID" value="QDH20327.1"/>
    <property type="molecule type" value="Genomic_DNA"/>
</dbReference>
<dbReference type="KEGG" id="saca:FFV09_05305"/>
<dbReference type="OrthoDB" id="9888164at2"/>
<feature type="chain" id="PRO_5021457744" description="Lipoprotein" evidence="1">
    <location>
        <begin position="25"/>
        <end position="234"/>
    </location>
</feature>
<evidence type="ECO:0000256" key="1">
    <source>
        <dbReference type="SAM" id="SignalP"/>
    </source>
</evidence>
<evidence type="ECO:0008006" key="4">
    <source>
        <dbReference type="Google" id="ProtNLM"/>
    </source>
</evidence>
<protein>
    <recommendedName>
        <fullName evidence="4">Lipoprotein</fullName>
    </recommendedName>
</protein>
<dbReference type="AlphaFoldDB" id="A0A4Y6UVP2"/>
<dbReference type="RefSeq" id="WP_141446745.1">
    <property type="nucleotide sequence ID" value="NZ_CP041217.1"/>
</dbReference>
<accession>A0A4Y6UVP2</accession>
<name>A0A4Y6UVP2_SACBS</name>
<reference evidence="2 3" key="1">
    <citation type="submission" date="2019-06" db="EMBL/GenBank/DDBJ databases">
        <title>Saccharibacillus brassicae sp. nov., an endophytic bacterium isolated from Chinese cabbage seeds (Brassica pekinensis).</title>
        <authorList>
            <person name="Jiang L."/>
            <person name="Lee J."/>
            <person name="Kim S.W."/>
        </authorList>
    </citation>
    <scope>NUCLEOTIDE SEQUENCE [LARGE SCALE GENOMIC DNA]</scope>
    <source>
        <strain evidence="3">KCTC 43072 / ATSA2</strain>
    </source>
</reference>
<gene>
    <name evidence="2" type="ORF">FFV09_05305</name>
</gene>